<dbReference type="SUPFAM" id="SSF50156">
    <property type="entry name" value="PDZ domain-like"/>
    <property type="match status" value="1"/>
</dbReference>
<dbReference type="GO" id="GO:0007165">
    <property type="term" value="P:signal transduction"/>
    <property type="evidence" value="ECO:0007669"/>
    <property type="project" value="TreeGrafter"/>
</dbReference>
<dbReference type="PROSITE" id="PS51257">
    <property type="entry name" value="PROKAR_LIPOPROTEIN"/>
    <property type="match status" value="1"/>
</dbReference>
<dbReference type="SMART" id="SM00228">
    <property type="entry name" value="PDZ"/>
    <property type="match status" value="1"/>
</dbReference>
<keyword evidence="2" id="KW-0645">Protease</keyword>
<dbReference type="InterPro" id="IPR036034">
    <property type="entry name" value="PDZ_sf"/>
</dbReference>
<dbReference type="EC" id="3.4.21.102" evidence="2"/>
<name>A0A4U9UWP3_9SPHI</name>
<accession>A0A4U9UWP3</accession>
<dbReference type="SUPFAM" id="SSF52096">
    <property type="entry name" value="ClpP/crotonase"/>
    <property type="match status" value="1"/>
</dbReference>
<gene>
    <name evidence="2" type="primary">ctpB_1</name>
    <name evidence="2" type="ORF">NCTC11429_01889</name>
</gene>
<dbReference type="Pfam" id="PF03572">
    <property type="entry name" value="Peptidase_S41"/>
    <property type="match status" value="1"/>
</dbReference>
<evidence type="ECO:0000259" key="1">
    <source>
        <dbReference type="SMART" id="SM00228"/>
    </source>
</evidence>
<dbReference type="PANTHER" id="PTHR32060:SF30">
    <property type="entry name" value="CARBOXY-TERMINAL PROCESSING PROTEASE CTPA"/>
    <property type="match status" value="1"/>
</dbReference>
<evidence type="ECO:0000313" key="3">
    <source>
        <dbReference type="Proteomes" id="UP000308196"/>
    </source>
</evidence>
<dbReference type="InterPro" id="IPR029045">
    <property type="entry name" value="ClpP/crotonase-like_dom_sf"/>
</dbReference>
<reference evidence="2 3" key="1">
    <citation type="submission" date="2019-05" db="EMBL/GenBank/DDBJ databases">
        <authorList>
            <consortium name="Pathogen Informatics"/>
        </authorList>
    </citation>
    <scope>NUCLEOTIDE SEQUENCE [LARGE SCALE GENOMIC DNA]</scope>
    <source>
        <strain evidence="2 3">NCTC11429</strain>
    </source>
</reference>
<dbReference type="GeneID" id="78462629"/>
<dbReference type="GO" id="GO:0006508">
    <property type="term" value="P:proteolysis"/>
    <property type="evidence" value="ECO:0007669"/>
    <property type="project" value="UniProtKB-KW"/>
</dbReference>
<dbReference type="InterPro" id="IPR005151">
    <property type="entry name" value="Tail-specific_protease"/>
</dbReference>
<dbReference type="Gene3D" id="3.30.750.170">
    <property type="match status" value="1"/>
</dbReference>
<dbReference type="GO" id="GO:0030288">
    <property type="term" value="C:outer membrane-bounded periplasmic space"/>
    <property type="evidence" value="ECO:0007669"/>
    <property type="project" value="TreeGrafter"/>
</dbReference>
<proteinExistence type="predicted"/>
<protein>
    <submittedName>
        <fullName evidence="2">Carboxy-terminal processing protease CtpB</fullName>
        <ecNumber evidence="2">3.4.21.102</ecNumber>
    </submittedName>
</protein>
<dbReference type="InterPro" id="IPR001478">
    <property type="entry name" value="PDZ"/>
</dbReference>
<evidence type="ECO:0000313" key="2">
    <source>
        <dbReference type="EMBL" id="VTR37537.1"/>
    </source>
</evidence>
<feature type="domain" description="PDZ" evidence="1">
    <location>
        <begin position="135"/>
        <end position="205"/>
    </location>
</feature>
<organism evidence="2 3">
    <name type="scientific">Sphingobacterium thalpophilum</name>
    <dbReference type="NCBI Taxonomy" id="259"/>
    <lineage>
        <taxon>Bacteria</taxon>
        <taxon>Pseudomonadati</taxon>
        <taxon>Bacteroidota</taxon>
        <taxon>Sphingobacteriia</taxon>
        <taxon>Sphingobacteriales</taxon>
        <taxon>Sphingobacteriaceae</taxon>
        <taxon>Sphingobacterium</taxon>
    </lineage>
</organism>
<dbReference type="GO" id="GO:0004252">
    <property type="term" value="F:serine-type endopeptidase activity"/>
    <property type="evidence" value="ECO:0007669"/>
    <property type="project" value="UniProtKB-EC"/>
</dbReference>
<dbReference type="Gene3D" id="3.90.226.10">
    <property type="entry name" value="2-enoyl-CoA Hydratase, Chain A, domain 1"/>
    <property type="match status" value="1"/>
</dbReference>
<sequence>MEVRSINTFLASVMFFLFYSCNKKDISVYDISSNKRKITECLDSIYRIAQQVYLWNDQLPAIDRFNPKLFFQEQTNEIKLYENEIFQLTRYPKNTATNEIYEYNLLNPELPKYSTIVQTLPSIDRKPIMDYALSNPFGISVAMENNNIRLLYVDPNSPAGKAGLTRGMQIVSINGEKVISENSFIKQWQIALNLSFIKFEILDLNLRRREVRLNASVYEQNPVVKKLVLDKSNIKIGYLAYNSFTSEENTRKYLEPAFLTFEQSNVSELIVDLRYNQGGFQASVNFLANMIVPSSVNKKIMYSEHYNTLMQMGKADILKSRYLLDQNGKPTYDENGTPITLYDLDYTRSTNTIYFNKESGLHNLKKIYFIISDMTASASELLINIFRPYLDVQIIGVSRTGKQRVKTFGKPVGFFPIKIKQYDLYLSMYQLLNSKNEGHYFKGIPADQTVIDEIETDFGSKEDPAIMAIINNGISKKSHRSLVQKNSLNKTHTSYYLNNDRLQGNLKTVRDLKIRKK</sequence>
<dbReference type="Proteomes" id="UP000308196">
    <property type="component" value="Chromosome"/>
</dbReference>
<dbReference type="RefSeq" id="WP_081817990.1">
    <property type="nucleotide sequence ID" value="NZ_LR590484.1"/>
</dbReference>
<dbReference type="AlphaFoldDB" id="A0A4U9UWP3"/>
<dbReference type="PANTHER" id="PTHR32060">
    <property type="entry name" value="TAIL-SPECIFIC PROTEASE"/>
    <property type="match status" value="1"/>
</dbReference>
<dbReference type="KEGG" id="stha:NCTC11429_01889"/>
<dbReference type="EMBL" id="LR590484">
    <property type="protein sequence ID" value="VTR37537.1"/>
    <property type="molecule type" value="Genomic_DNA"/>
</dbReference>
<dbReference type="STRING" id="1123265.GCA_000686625_00758"/>
<dbReference type="Gene3D" id="2.30.42.10">
    <property type="match status" value="1"/>
</dbReference>
<keyword evidence="2" id="KW-0378">Hydrolase</keyword>